<feature type="non-terminal residue" evidence="1">
    <location>
        <position position="1"/>
    </location>
</feature>
<gene>
    <name evidence="1" type="ORF">LCGC14_1947050</name>
</gene>
<accession>A0A0F9FIV8</accession>
<sequence length="87" mass="10242">YGEKGFGHAFIFIGWEITQGVEYLIAQLSNGKEIGNKGLFYFKKDIVNKEIGKYGAYMFVDINPNSVKATHWNWLQRFYNFLIRLKR</sequence>
<proteinExistence type="predicted"/>
<protein>
    <recommendedName>
        <fullName evidence="2">Peptidase C1A papain C-terminal domain-containing protein</fullName>
    </recommendedName>
</protein>
<dbReference type="SUPFAM" id="SSF54001">
    <property type="entry name" value="Cysteine proteinases"/>
    <property type="match status" value="1"/>
</dbReference>
<evidence type="ECO:0000313" key="1">
    <source>
        <dbReference type="EMBL" id="KKL86203.1"/>
    </source>
</evidence>
<organism evidence="1">
    <name type="scientific">marine sediment metagenome</name>
    <dbReference type="NCBI Taxonomy" id="412755"/>
    <lineage>
        <taxon>unclassified sequences</taxon>
        <taxon>metagenomes</taxon>
        <taxon>ecological metagenomes</taxon>
    </lineage>
</organism>
<comment type="caution">
    <text evidence="1">The sequence shown here is derived from an EMBL/GenBank/DDBJ whole genome shotgun (WGS) entry which is preliminary data.</text>
</comment>
<dbReference type="Gene3D" id="3.90.70.10">
    <property type="entry name" value="Cysteine proteinases"/>
    <property type="match status" value="1"/>
</dbReference>
<reference evidence="1" key="1">
    <citation type="journal article" date="2015" name="Nature">
        <title>Complex archaea that bridge the gap between prokaryotes and eukaryotes.</title>
        <authorList>
            <person name="Spang A."/>
            <person name="Saw J.H."/>
            <person name="Jorgensen S.L."/>
            <person name="Zaremba-Niedzwiedzka K."/>
            <person name="Martijn J."/>
            <person name="Lind A.E."/>
            <person name="van Eijk R."/>
            <person name="Schleper C."/>
            <person name="Guy L."/>
            <person name="Ettema T.J."/>
        </authorList>
    </citation>
    <scope>NUCLEOTIDE SEQUENCE</scope>
</reference>
<name>A0A0F9FIV8_9ZZZZ</name>
<dbReference type="EMBL" id="LAZR01021180">
    <property type="protein sequence ID" value="KKL86203.1"/>
    <property type="molecule type" value="Genomic_DNA"/>
</dbReference>
<evidence type="ECO:0008006" key="2">
    <source>
        <dbReference type="Google" id="ProtNLM"/>
    </source>
</evidence>
<dbReference type="InterPro" id="IPR038765">
    <property type="entry name" value="Papain-like_cys_pep_sf"/>
</dbReference>
<dbReference type="AlphaFoldDB" id="A0A0F9FIV8"/>